<keyword evidence="1" id="KW-0175">Coiled coil</keyword>
<evidence type="ECO:0000256" key="1">
    <source>
        <dbReference type="SAM" id="Coils"/>
    </source>
</evidence>
<reference evidence="3" key="1">
    <citation type="journal article" date="2015" name="Nature">
        <title>Complex archaea that bridge the gap between prokaryotes and eukaryotes.</title>
        <authorList>
            <person name="Spang A."/>
            <person name="Saw J.H."/>
            <person name="Jorgensen S.L."/>
            <person name="Zaremba-Niedzwiedzka K."/>
            <person name="Martijn J."/>
            <person name="Lind A.E."/>
            <person name="van Eijk R."/>
            <person name="Schleper C."/>
            <person name="Guy L."/>
            <person name="Ettema T.J."/>
        </authorList>
    </citation>
    <scope>NUCLEOTIDE SEQUENCE</scope>
</reference>
<dbReference type="EMBL" id="LAZR01003546">
    <property type="protein sequence ID" value="KKN17199.1"/>
    <property type="molecule type" value="Genomic_DNA"/>
</dbReference>
<accession>A0A0F9NGX3</accession>
<dbReference type="Pfam" id="PF04127">
    <property type="entry name" value="DFP"/>
    <property type="match status" value="1"/>
</dbReference>
<dbReference type="InterPro" id="IPR035929">
    <property type="entry name" value="CoaB-like_sf"/>
</dbReference>
<dbReference type="Gene3D" id="3.40.50.10300">
    <property type="entry name" value="CoaB-like"/>
    <property type="match status" value="1"/>
</dbReference>
<dbReference type="InterPro" id="IPR007085">
    <property type="entry name" value="DNA/pantothenate-metab_flavo_C"/>
</dbReference>
<sequence length="202" mass="22419">MQKKVLVTAGPTREAIDPVRYISNKSSGKTGYAIANEFVLQGASVRLVSGPVSVEKPALVEIIDVETAEQMKKAIFENYEWADIVIMAAAVADFKPKLAAKQKIKKSSELTIELEKTSDILEELGKNKKHQRLVGFALETENLLENAEKKLKEKNLDLVIANNEKAINSKKADFVFVDNSGTEELKSISKEELAKKIAKRFL</sequence>
<proteinExistence type="predicted"/>
<protein>
    <recommendedName>
        <fullName evidence="2">DNA/pantothenate metabolism flavoprotein C-terminal domain-containing protein</fullName>
    </recommendedName>
</protein>
<gene>
    <name evidence="3" type="ORF">LCGC14_0968290</name>
</gene>
<dbReference type="GO" id="GO:0003824">
    <property type="term" value="F:catalytic activity"/>
    <property type="evidence" value="ECO:0007669"/>
    <property type="project" value="UniProtKB-ARBA"/>
</dbReference>
<dbReference type="AlphaFoldDB" id="A0A0F9NGX3"/>
<evidence type="ECO:0000259" key="2">
    <source>
        <dbReference type="Pfam" id="PF04127"/>
    </source>
</evidence>
<dbReference type="SUPFAM" id="SSF102645">
    <property type="entry name" value="CoaB-like"/>
    <property type="match status" value="1"/>
</dbReference>
<evidence type="ECO:0000313" key="3">
    <source>
        <dbReference type="EMBL" id="KKN17199.1"/>
    </source>
</evidence>
<comment type="caution">
    <text evidence="3">The sequence shown here is derived from an EMBL/GenBank/DDBJ whole genome shotgun (WGS) entry which is preliminary data.</text>
</comment>
<feature type="coiled-coil region" evidence="1">
    <location>
        <begin position="137"/>
        <end position="164"/>
    </location>
</feature>
<name>A0A0F9NGX3_9ZZZZ</name>
<feature type="domain" description="DNA/pantothenate metabolism flavoprotein C-terminal" evidence="2">
    <location>
        <begin position="2"/>
        <end position="200"/>
    </location>
</feature>
<organism evidence="3">
    <name type="scientific">marine sediment metagenome</name>
    <dbReference type="NCBI Taxonomy" id="412755"/>
    <lineage>
        <taxon>unclassified sequences</taxon>
        <taxon>metagenomes</taxon>
        <taxon>ecological metagenomes</taxon>
    </lineage>
</organism>
<dbReference type="GO" id="GO:0015937">
    <property type="term" value="P:coenzyme A biosynthetic process"/>
    <property type="evidence" value="ECO:0007669"/>
    <property type="project" value="UniProtKB-ARBA"/>
</dbReference>